<dbReference type="PANTHER" id="PTHR46082">
    <property type="entry name" value="ATP/GTP-BINDING PROTEIN-RELATED"/>
    <property type="match status" value="1"/>
</dbReference>
<protein>
    <recommendedName>
        <fullName evidence="4">TPR-like protein</fullName>
    </recommendedName>
</protein>
<name>A0AAN6VQZ1_9PEZI</name>
<evidence type="ECO:0000256" key="1">
    <source>
        <dbReference type="SAM" id="MobiDB-lite"/>
    </source>
</evidence>
<dbReference type="Gene3D" id="1.25.40.10">
    <property type="entry name" value="Tetratricopeptide repeat domain"/>
    <property type="match status" value="3"/>
</dbReference>
<dbReference type="Pfam" id="PF13374">
    <property type="entry name" value="TPR_10"/>
    <property type="match status" value="2"/>
</dbReference>
<evidence type="ECO:0000313" key="3">
    <source>
        <dbReference type="Proteomes" id="UP001302745"/>
    </source>
</evidence>
<evidence type="ECO:0008006" key="4">
    <source>
        <dbReference type="Google" id="ProtNLM"/>
    </source>
</evidence>
<dbReference type="AlphaFoldDB" id="A0AAN6VQZ1"/>
<dbReference type="InterPro" id="IPR011990">
    <property type="entry name" value="TPR-like_helical_dom_sf"/>
</dbReference>
<reference evidence="2" key="1">
    <citation type="journal article" date="2023" name="Mol. Phylogenet. Evol.">
        <title>Genome-scale phylogeny and comparative genomics of the fungal order Sordariales.</title>
        <authorList>
            <person name="Hensen N."/>
            <person name="Bonometti L."/>
            <person name="Westerberg I."/>
            <person name="Brannstrom I.O."/>
            <person name="Guillou S."/>
            <person name="Cros-Aarteil S."/>
            <person name="Calhoun S."/>
            <person name="Haridas S."/>
            <person name="Kuo A."/>
            <person name="Mondo S."/>
            <person name="Pangilinan J."/>
            <person name="Riley R."/>
            <person name="LaButti K."/>
            <person name="Andreopoulos B."/>
            <person name="Lipzen A."/>
            <person name="Chen C."/>
            <person name="Yan M."/>
            <person name="Daum C."/>
            <person name="Ng V."/>
            <person name="Clum A."/>
            <person name="Steindorff A."/>
            <person name="Ohm R.A."/>
            <person name="Martin F."/>
            <person name="Silar P."/>
            <person name="Natvig D.O."/>
            <person name="Lalanne C."/>
            <person name="Gautier V."/>
            <person name="Ament-Velasquez S.L."/>
            <person name="Kruys A."/>
            <person name="Hutchinson M.I."/>
            <person name="Powell A.J."/>
            <person name="Barry K."/>
            <person name="Miller A.N."/>
            <person name="Grigoriev I.V."/>
            <person name="Debuchy R."/>
            <person name="Gladieux P."/>
            <person name="Hiltunen Thoren M."/>
            <person name="Johannesson H."/>
        </authorList>
    </citation>
    <scope>NUCLEOTIDE SEQUENCE</scope>
    <source>
        <strain evidence="2">CBS 538.74</strain>
    </source>
</reference>
<proteinExistence type="predicted"/>
<dbReference type="InterPro" id="IPR053137">
    <property type="entry name" value="NLR-like"/>
</dbReference>
<keyword evidence="3" id="KW-1185">Reference proteome</keyword>
<dbReference type="Gene3D" id="3.40.50.300">
    <property type="entry name" value="P-loop containing nucleotide triphosphate hydrolases"/>
    <property type="match status" value="1"/>
</dbReference>
<dbReference type="PANTHER" id="PTHR46082:SF6">
    <property type="entry name" value="AAA+ ATPASE DOMAIN-CONTAINING PROTEIN-RELATED"/>
    <property type="match status" value="1"/>
</dbReference>
<organism evidence="2 3">
    <name type="scientific">Chaetomidium leptoderma</name>
    <dbReference type="NCBI Taxonomy" id="669021"/>
    <lineage>
        <taxon>Eukaryota</taxon>
        <taxon>Fungi</taxon>
        <taxon>Dikarya</taxon>
        <taxon>Ascomycota</taxon>
        <taxon>Pezizomycotina</taxon>
        <taxon>Sordariomycetes</taxon>
        <taxon>Sordariomycetidae</taxon>
        <taxon>Sordariales</taxon>
        <taxon>Chaetomiaceae</taxon>
        <taxon>Chaetomidium</taxon>
    </lineage>
</organism>
<dbReference type="InterPro" id="IPR027417">
    <property type="entry name" value="P-loop_NTPase"/>
</dbReference>
<dbReference type="Proteomes" id="UP001302745">
    <property type="component" value="Unassembled WGS sequence"/>
</dbReference>
<dbReference type="EMBL" id="MU856873">
    <property type="protein sequence ID" value="KAK4156183.1"/>
    <property type="molecule type" value="Genomic_DNA"/>
</dbReference>
<reference evidence="2" key="2">
    <citation type="submission" date="2023-05" db="EMBL/GenBank/DDBJ databases">
        <authorList>
            <consortium name="Lawrence Berkeley National Laboratory"/>
            <person name="Steindorff A."/>
            <person name="Hensen N."/>
            <person name="Bonometti L."/>
            <person name="Westerberg I."/>
            <person name="Brannstrom I.O."/>
            <person name="Guillou S."/>
            <person name="Cros-Aarteil S."/>
            <person name="Calhoun S."/>
            <person name="Haridas S."/>
            <person name="Kuo A."/>
            <person name="Mondo S."/>
            <person name="Pangilinan J."/>
            <person name="Riley R."/>
            <person name="Labutti K."/>
            <person name="Andreopoulos B."/>
            <person name="Lipzen A."/>
            <person name="Chen C."/>
            <person name="Yanf M."/>
            <person name="Daum C."/>
            <person name="Ng V."/>
            <person name="Clum A."/>
            <person name="Ohm R."/>
            <person name="Martin F."/>
            <person name="Silar P."/>
            <person name="Natvig D."/>
            <person name="Lalanne C."/>
            <person name="Gautier V."/>
            <person name="Ament-Velasquez S.L."/>
            <person name="Kruys A."/>
            <person name="Hutchinson M.I."/>
            <person name="Powell A.J."/>
            <person name="Barry K."/>
            <person name="Miller A.N."/>
            <person name="Grigoriev I.V."/>
            <person name="Debuchy R."/>
            <person name="Gladieux P."/>
            <person name="Thoren M.H."/>
            <person name="Johannesson H."/>
        </authorList>
    </citation>
    <scope>NUCLEOTIDE SEQUENCE</scope>
    <source>
        <strain evidence="2">CBS 538.74</strain>
    </source>
</reference>
<feature type="region of interest" description="Disordered" evidence="1">
    <location>
        <begin position="1"/>
        <end position="38"/>
    </location>
</feature>
<dbReference type="Pfam" id="PF13424">
    <property type="entry name" value="TPR_12"/>
    <property type="match status" value="2"/>
</dbReference>
<sequence length="1156" mass="127992">MGSKVKVQPGRTFSSTAPTLVGGAAPSTSPSAVAGPSNRNEVQDVYDAALVQLRQKIPSAVSQAEFDAFLAAGGSPSCTTDTQARDLLESIRSDAKYHRGFHKFFNAVHTLLEPLRLLKSALDTFCQVEPVFCYVWGSVKVLIEIAKEVSQVPAMVSQGIAHLVGYFPAYQQYYKCLLIPTVEGLPLRTPLINIYVEYLTFCILARRLAKSSLGKYIPNLTLSAPQLLKYEAVYRKCYPTQLFLSAPSKKRFLDSVQKVLETLELPQREKPDPSAKILGLHNWLLQSRNWLLLIDNIAHESVDLILQLLASGAPGHVILTSQALGAVERITRSPKLCLSLQEPTLDEAVEIFVNAAGVAPNEESKRVGADIILDWDDDGTRASLCADDTRRHAISRPFRLIFGSLETSHPDALAVLRFFSLLEAESIPLYDEWHRADWTPGFQVANQQAEQPQQLSRTSTAPRKAKTRSPGRLPGQRLLWMHDLTKKTTRAMIPPHEVKTWVGAALNVVYHMMPVEDSTAEERGWVDTCLPSAMGLLRQVEALGFETSEYACFLALCALCNLRHDAWGLSQKQFEAALPEYVKYLGLEHRRTLTLMHQHAWAVRNDGKVGAAEAILRRTWELRSRALGRNAPETLAALNDLASTIERAGRLQEAEAMFKTLYEGYRDSRGTQSQEALAAGHNYAVCFHNQGRLREAGDVYRAVLDTSIIELGSHDEGTLKTMANYAATLDHDGRSDEASAMYDRALSGYKDVLGFDHLLTLRLRVNMASLLKQRGRFDEAEIMLGKCLERAIFLWGLEGMETMAYLYDLGEVWQAKGDLPKARDVFKKLADGLTGDIMGHPLVPRWIDSWATAEREMGHLTPALEKSREGYDRFEKLLGWYDPYTLVAANDYAEALQAVGQYTQAWDLYARCRDSFATLVGKDHPHYAMALNNMGRCCWALNNRKQQAKAESFFVEAREVLKTRVGATHFCTLTVSLNLARAKAATGNIQGAIALAEETRDALEAAVGRSHPLVSAAHLVLGAMIASRGDGASLLAAADHLRAAVTTARDGQYTTASANYYLSIALLALLLRRTKSNVSAVAPLVKQLRGPGGAGELSPFDIPGVGRFTAVQLAEFDPPESFDFRTYIPLFTGETVKLRWGRKTCWREAGKTTLHC</sequence>
<gene>
    <name evidence="2" type="ORF">C8A00DRAFT_12868</name>
</gene>
<feature type="region of interest" description="Disordered" evidence="1">
    <location>
        <begin position="446"/>
        <end position="474"/>
    </location>
</feature>
<dbReference type="SUPFAM" id="SSF48452">
    <property type="entry name" value="TPR-like"/>
    <property type="match status" value="4"/>
</dbReference>
<evidence type="ECO:0000313" key="2">
    <source>
        <dbReference type="EMBL" id="KAK4156183.1"/>
    </source>
</evidence>
<accession>A0AAN6VQZ1</accession>
<comment type="caution">
    <text evidence="2">The sequence shown here is derived from an EMBL/GenBank/DDBJ whole genome shotgun (WGS) entry which is preliminary data.</text>
</comment>